<dbReference type="EMBL" id="JAAVJF010000003">
    <property type="protein sequence ID" value="NYR15809.1"/>
    <property type="molecule type" value="Genomic_DNA"/>
</dbReference>
<dbReference type="RefSeq" id="WP_128622119.1">
    <property type="nucleotide sequence ID" value="NZ_JAAVJF010000003.1"/>
</dbReference>
<dbReference type="Proteomes" id="UP000554766">
    <property type="component" value="Unassembled WGS sequence"/>
</dbReference>
<keyword evidence="2" id="KW-1185">Reference proteome</keyword>
<proteinExistence type="predicted"/>
<comment type="caution">
    <text evidence="1">The sequence shown here is derived from an EMBL/GenBank/DDBJ whole genome shotgun (WGS) entry which is preliminary data.</text>
</comment>
<dbReference type="GeneID" id="38937997"/>
<organism evidence="1 2">
    <name type="scientific">Pyrobaculum arsenaticum</name>
    <dbReference type="NCBI Taxonomy" id="121277"/>
    <lineage>
        <taxon>Archaea</taxon>
        <taxon>Thermoproteota</taxon>
        <taxon>Thermoprotei</taxon>
        <taxon>Thermoproteales</taxon>
        <taxon>Thermoproteaceae</taxon>
        <taxon>Pyrobaculum</taxon>
    </lineage>
</organism>
<evidence type="ECO:0000313" key="1">
    <source>
        <dbReference type="EMBL" id="NYR15809.1"/>
    </source>
</evidence>
<reference evidence="1 2" key="1">
    <citation type="journal article" date="2020" name="Nat. Commun.">
        <title>The structures of two archaeal type IV pili illuminate evolutionary relationships.</title>
        <authorList>
            <person name="Wang F."/>
            <person name="Baquero D.P."/>
            <person name="Su Z."/>
            <person name="Beltran L.C."/>
            <person name="Prangishvili D."/>
            <person name="Krupovic M."/>
            <person name="Egelman E.H."/>
        </authorList>
    </citation>
    <scope>NUCLEOTIDE SEQUENCE [LARGE SCALE GENOMIC DNA]</scope>
    <source>
        <strain evidence="1 2">2GA</strain>
    </source>
</reference>
<evidence type="ECO:0000313" key="2">
    <source>
        <dbReference type="Proteomes" id="UP000554766"/>
    </source>
</evidence>
<name>A0A7L4PA20_9CREN</name>
<sequence>MLSFTARDLLGVPNPTAWAYLCGRLFDADAFSSVYAAVEMEKLCYVTVVRQWPISPLTLAIIITASVAAL</sequence>
<accession>A0A7L4PA20</accession>
<dbReference type="AlphaFoldDB" id="A0A7L4PA20"/>
<gene>
    <name evidence="1" type="ORF">HC235_07640</name>
</gene>
<protein>
    <submittedName>
        <fullName evidence="1">Uncharacterized protein</fullName>
    </submittedName>
</protein>